<dbReference type="Proteomes" id="UP000435112">
    <property type="component" value="Unassembled WGS sequence"/>
</dbReference>
<organism evidence="1 4">
    <name type="scientific">Phytophthora rubi</name>
    <dbReference type="NCBI Taxonomy" id="129364"/>
    <lineage>
        <taxon>Eukaryota</taxon>
        <taxon>Sar</taxon>
        <taxon>Stramenopiles</taxon>
        <taxon>Oomycota</taxon>
        <taxon>Peronosporomycetes</taxon>
        <taxon>Peronosporales</taxon>
        <taxon>Peronosporaceae</taxon>
        <taxon>Phytophthora</taxon>
    </lineage>
</organism>
<keyword evidence="5" id="KW-1185">Reference proteome</keyword>
<dbReference type="Proteomes" id="UP000429607">
    <property type="component" value="Unassembled WGS sequence"/>
</dbReference>
<evidence type="ECO:0000313" key="5">
    <source>
        <dbReference type="Proteomes" id="UP000434957"/>
    </source>
</evidence>
<dbReference type="EMBL" id="QXFU01000618">
    <property type="protein sequence ID" value="KAE9027199.1"/>
    <property type="molecule type" value="Genomic_DNA"/>
</dbReference>
<evidence type="ECO:0000313" key="2">
    <source>
        <dbReference type="EMBL" id="KAE9027199.1"/>
    </source>
</evidence>
<sequence>MTPPLSAIPPRINDIGCQSDCHFNLAAATTSAMQQPPNRSLHTLLVGPLQTLQFLHEDTINHPDDDRHNGRASELLHTQIIETETERRLPKRVSIAELQSHSTTCW</sequence>
<evidence type="ECO:0000313" key="1">
    <source>
        <dbReference type="EMBL" id="KAE9012182.1"/>
    </source>
</evidence>
<evidence type="ECO:0000313" key="4">
    <source>
        <dbReference type="Proteomes" id="UP000429607"/>
    </source>
</evidence>
<dbReference type="EMBL" id="QXFT01001262">
    <property type="protein sequence ID" value="KAE9323746.1"/>
    <property type="molecule type" value="Genomic_DNA"/>
</dbReference>
<name>A0A6A3KXT9_9STRA</name>
<evidence type="ECO:0000313" key="3">
    <source>
        <dbReference type="EMBL" id="KAE9323746.1"/>
    </source>
</evidence>
<dbReference type="EMBL" id="QXFV01001201">
    <property type="protein sequence ID" value="KAE9012182.1"/>
    <property type="molecule type" value="Genomic_DNA"/>
</dbReference>
<proteinExistence type="predicted"/>
<gene>
    <name evidence="1" type="ORF">PR001_g15729</name>
    <name evidence="2" type="ORF">PR002_g10737</name>
    <name evidence="3" type="ORF">PR003_g16901</name>
</gene>
<evidence type="ECO:0000313" key="6">
    <source>
        <dbReference type="Proteomes" id="UP000435112"/>
    </source>
</evidence>
<dbReference type="AlphaFoldDB" id="A0A6A3KXT9"/>
<dbReference type="Proteomes" id="UP000434957">
    <property type="component" value="Unassembled WGS sequence"/>
</dbReference>
<accession>A0A6A3KXT9</accession>
<protein>
    <submittedName>
        <fullName evidence="1">Uncharacterized protein</fullName>
    </submittedName>
</protein>
<reference evidence="4 6" key="1">
    <citation type="submission" date="2018-09" db="EMBL/GenBank/DDBJ databases">
        <title>Genomic investigation of the strawberry pathogen Phytophthora fragariae indicates pathogenicity is determined by transcriptional variation in three key races.</title>
        <authorList>
            <person name="Adams T.M."/>
            <person name="Armitage A.D."/>
            <person name="Sobczyk M.K."/>
            <person name="Bates H.J."/>
            <person name="Dunwell J.M."/>
            <person name="Nellist C.F."/>
            <person name="Harrison R.J."/>
        </authorList>
    </citation>
    <scope>NUCLEOTIDE SEQUENCE [LARGE SCALE GENOMIC DNA]</scope>
    <source>
        <strain evidence="1 4">SCRP249</strain>
        <strain evidence="2 6">SCRP324</strain>
        <strain evidence="3 5">SCRP333</strain>
    </source>
</reference>
<comment type="caution">
    <text evidence="1">The sequence shown here is derived from an EMBL/GenBank/DDBJ whole genome shotgun (WGS) entry which is preliminary data.</text>
</comment>